<feature type="compositionally biased region" description="Low complexity" evidence="1">
    <location>
        <begin position="410"/>
        <end position="427"/>
    </location>
</feature>
<feature type="compositionally biased region" description="Polar residues" evidence="1">
    <location>
        <begin position="40"/>
        <end position="51"/>
    </location>
</feature>
<sequence length="1284" mass="138693">MVDESQDAASEHSAEPAAPSSRPSTAQDDPRRNRHRSAVESRSSNRLSGFFTSLIHRRDHREAIQENDPPPSRSSEGVSRPDSPVPARPVTPPPSLPPPSLHELGLSLSAITSDLAPSHFSTPPSSGAFLAPHYLLLCHSQGLDVLPLVSPPAPQPYALVRRVSFKSVVVMEQRGVLVAIAGRRDGVRVYALEEVKKAIEWRIEAEVRRERDRSRRENTKKISLRNIDSPDPRDSGEKLRKASLSTPPPGDTGAIRTNLLRKSSQNTLPTPPSPPPVPLVPRSATPRTPKKRPKPTIQIPTAPPPPSGQPPPYASPSETTVNPPLQNRPSFVSLRSASRAASVSNVLAAAPTRTAEPSRSQDDSKADWAESSDEEAIDPVAAGPSGSHLDERTSATLSSNRASMSPPLQPGSVQPVPVPVVPSRAPSGNVRRSRPSTLDLSLARSSTIPAPEPSPAPTLINLRQALTELPTPPTADSTTNPETPFVADDDDEEEVEGHISLAQALMESRIPDLPPLGSTRPQEAILLASANSAVPRPASEEPASPTAASSIGRSSTNRRRRRWSIMLSSPSSEVANDSALVDRGPLTAPSTTPNRFTRSQSFRSASSHTPTARSATNPIPPSASSATLPATATATIPDPLPSAPLHTSRTARFIPRIISNALHRRGERSPAPPATPIELGETPRWASGNAQAPPPKLEYVKLPGTKGAILVKAVETAKKSFLAILCGDNGEKVELFAGTYRTALGLSRTFILPDSPRSLELQLQGDDLVEVFLVFAQNVFGLEPATVRVREVRIGRAERRAARRRARERAGESAVNETEQQEEDTNVNVNIGVSVAVNPNSSSTENVYDRSSSPTLVANEHPGAQQDRERERERERQPTPEPAAPSSSSTPPSEELAMLATAQMGPYTTFQQLTFAPNFPLASIADEYIIPPTYPSFVEHKAEHESQQPATVAQSQFSPPGLPVPTPTAPPKWYYRDPKNVVHGPWKSSLMQAWYKDGLLPPDLPVRREEDTEYILLRDLRLQSVDPAQPFRVVAPLSESPSANTTASSTSSQKDADPVLLKPISLLSQPRHFGPPALFFSSRGGHSTSIVDARGRSVLKGKFIWSNDDGDATKSPVFGRLGDVKRLEAFDIKDGSVLVAMRQGGLEVVDFGDALLKPADESRTILPYYNPPPSSINRRAPFVWRIGTPLSSSSPTQTISLSHKTNGSALGLSSGKKSSVVSIKNSHQHHTKADLLAGESDIDPQDEVLFLGRKEDEVYFCERNASSFRILRLSPTSHHVHDTH</sequence>
<dbReference type="SMART" id="SM00444">
    <property type="entry name" value="GYF"/>
    <property type="match status" value="1"/>
</dbReference>
<feature type="compositionally biased region" description="Polar residues" evidence="1">
    <location>
        <begin position="826"/>
        <end position="856"/>
    </location>
</feature>
<feature type="region of interest" description="Disordered" evidence="1">
    <location>
        <begin position="469"/>
        <end position="496"/>
    </location>
</feature>
<feature type="region of interest" description="Disordered" evidence="1">
    <location>
        <begin position="661"/>
        <end position="691"/>
    </location>
</feature>
<comment type="caution">
    <text evidence="3">The sequence shown here is derived from an EMBL/GenBank/DDBJ whole genome shotgun (WGS) entry which is preliminary data.</text>
</comment>
<feature type="compositionally biased region" description="Basic and acidic residues" evidence="1">
    <location>
        <begin position="866"/>
        <end position="878"/>
    </location>
</feature>
<feature type="compositionally biased region" description="Low complexity" evidence="1">
    <location>
        <begin position="15"/>
        <end position="24"/>
    </location>
</feature>
<feature type="compositionally biased region" description="Polar residues" evidence="1">
    <location>
        <begin position="317"/>
        <end position="329"/>
    </location>
</feature>
<feature type="compositionally biased region" description="Polar residues" evidence="1">
    <location>
        <begin position="947"/>
        <end position="958"/>
    </location>
</feature>
<feature type="compositionally biased region" description="Polar residues" evidence="1">
    <location>
        <begin position="588"/>
        <end position="617"/>
    </location>
</feature>
<dbReference type="InterPro" id="IPR003169">
    <property type="entry name" value="GYF"/>
</dbReference>
<evidence type="ECO:0000313" key="3">
    <source>
        <dbReference type="EMBL" id="PPR03151.1"/>
    </source>
</evidence>
<dbReference type="InParanoid" id="A0A409YJF6"/>
<evidence type="ECO:0000256" key="1">
    <source>
        <dbReference type="SAM" id="MobiDB-lite"/>
    </source>
</evidence>
<dbReference type="Pfam" id="PF02213">
    <property type="entry name" value="GYF"/>
    <property type="match status" value="1"/>
</dbReference>
<reference evidence="3 4" key="1">
    <citation type="journal article" date="2018" name="Evol. Lett.">
        <title>Horizontal gene cluster transfer increased hallucinogenic mushroom diversity.</title>
        <authorList>
            <person name="Reynolds H.T."/>
            <person name="Vijayakumar V."/>
            <person name="Gluck-Thaler E."/>
            <person name="Korotkin H.B."/>
            <person name="Matheny P.B."/>
            <person name="Slot J.C."/>
        </authorList>
    </citation>
    <scope>NUCLEOTIDE SEQUENCE [LARGE SCALE GENOMIC DNA]</scope>
    <source>
        <strain evidence="3 4">SRW20</strain>
    </source>
</reference>
<dbReference type="Gene3D" id="3.30.1490.40">
    <property type="match status" value="1"/>
</dbReference>
<dbReference type="InterPro" id="IPR035445">
    <property type="entry name" value="GYF-like_dom_sf"/>
</dbReference>
<dbReference type="EMBL" id="NHYE01000767">
    <property type="protein sequence ID" value="PPR03151.1"/>
    <property type="molecule type" value="Genomic_DNA"/>
</dbReference>
<feature type="region of interest" description="Disordered" evidence="1">
    <location>
        <begin position="1"/>
        <end position="103"/>
    </location>
</feature>
<name>A0A409YJF6_9AGAR</name>
<feature type="compositionally biased region" description="Polar residues" evidence="1">
    <location>
        <begin position="435"/>
        <end position="448"/>
    </location>
</feature>
<feature type="compositionally biased region" description="Low complexity" evidence="1">
    <location>
        <begin position="532"/>
        <end position="555"/>
    </location>
</feature>
<feature type="domain" description="GYF" evidence="2">
    <location>
        <begin position="970"/>
        <end position="1026"/>
    </location>
</feature>
<dbReference type="Proteomes" id="UP000284706">
    <property type="component" value="Unassembled WGS sequence"/>
</dbReference>
<evidence type="ECO:0000313" key="4">
    <source>
        <dbReference type="Proteomes" id="UP000284706"/>
    </source>
</evidence>
<feature type="compositionally biased region" description="Polar residues" evidence="1">
    <location>
        <begin position="394"/>
        <end position="403"/>
    </location>
</feature>
<feature type="compositionally biased region" description="Pro residues" evidence="1">
    <location>
        <begin position="83"/>
        <end position="100"/>
    </location>
</feature>
<feature type="compositionally biased region" description="Low complexity" evidence="1">
    <location>
        <begin position="1193"/>
        <end position="1202"/>
    </location>
</feature>
<feature type="region of interest" description="Disordered" evidence="1">
    <location>
        <begin position="798"/>
        <end position="894"/>
    </location>
</feature>
<feature type="compositionally biased region" description="Pro residues" evidence="1">
    <location>
        <begin position="301"/>
        <end position="314"/>
    </location>
</feature>
<organism evidence="3 4">
    <name type="scientific">Gymnopilus dilepis</name>
    <dbReference type="NCBI Taxonomy" id="231916"/>
    <lineage>
        <taxon>Eukaryota</taxon>
        <taxon>Fungi</taxon>
        <taxon>Dikarya</taxon>
        <taxon>Basidiomycota</taxon>
        <taxon>Agaricomycotina</taxon>
        <taxon>Agaricomycetes</taxon>
        <taxon>Agaricomycetidae</taxon>
        <taxon>Agaricales</taxon>
        <taxon>Agaricineae</taxon>
        <taxon>Hymenogastraceae</taxon>
        <taxon>Gymnopilus</taxon>
    </lineage>
</organism>
<feature type="region of interest" description="Disordered" evidence="1">
    <location>
        <begin position="941"/>
        <end position="962"/>
    </location>
</feature>
<feature type="region of interest" description="Disordered" evidence="1">
    <location>
        <begin position="1193"/>
        <end position="1213"/>
    </location>
</feature>
<feature type="region of interest" description="Disordered" evidence="1">
    <location>
        <begin position="528"/>
        <end position="627"/>
    </location>
</feature>
<protein>
    <recommendedName>
        <fullName evidence="2">GYF domain-containing protein</fullName>
    </recommendedName>
</protein>
<feature type="compositionally biased region" description="Low complexity" evidence="1">
    <location>
        <begin position="330"/>
        <end position="350"/>
    </location>
</feature>
<proteinExistence type="predicted"/>
<feature type="compositionally biased region" description="Basic and acidic residues" evidence="1">
    <location>
        <begin position="359"/>
        <end position="368"/>
    </location>
</feature>
<dbReference type="STRING" id="231916.A0A409YJF6"/>
<dbReference type="PROSITE" id="PS50829">
    <property type="entry name" value="GYF"/>
    <property type="match status" value="1"/>
</dbReference>
<gene>
    <name evidence="3" type="ORF">CVT26_008002</name>
</gene>
<feature type="compositionally biased region" description="Basic and acidic residues" evidence="1">
    <location>
        <begin position="228"/>
        <end position="240"/>
    </location>
</feature>
<feature type="compositionally biased region" description="Low complexity" evidence="1">
    <location>
        <begin position="1038"/>
        <end position="1052"/>
    </location>
</feature>
<feature type="region of interest" description="Disordered" evidence="1">
    <location>
        <begin position="1035"/>
        <end position="1055"/>
    </location>
</feature>
<accession>A0A409YJF6</accession>
<feature type="compositionally biased region" description="Polar residues" evidence="1">
    <location>
        <begin position="566"/>
        <end position="575"/>
    </location>
</feature>
<evidence type="ECO:0000259" key="2">
    <source>
        <dbReference type="PROSITE" id="PS50829"/>
    </source>
</evidence>
<feature type="compositionally biased region" description="Pro residues" evidence="1">
    <location>
        <begin position="269"/>
        <end position="279"/>
    </location>
</feature>
<dbReference type="OrthoDB" id="6415790at2759"/>
<keyword evidence="4" id="KW-1185">Reference proteome</keyword>
<feature type="compositionally biased region" description="Basic and acidic residues" evidence="1">
    <location>
        <begin position="208"/>
        <end position="220"/>
    </location>
</feature>
<dbReference type="SUPFAM" id="SSF55277">
    <property type="entry name" value="GYF domain"/>
    <property type="match status" value="1"/>
</dbReference>
<feature type="region of interest" description="Disordered" evidence="1">
    <location>
        <begin position="208"/>
        <end position="457"/>
    </location>
</feature>
<feature type="compositionally biased region" description="Low complexity" evidence="1">
    <location>
        <begin position="884"/>
        <end position="894"/>
    </location>
</feature>